<name>A0A2T3JBS1_PHOPO</name>
<evidence type="ECO:0000313" key="2">
    <source>
        <dbReference type="EMBL" id="PSU46279.1"/>
    </source>
</evidence>
<feature type="region of interest" description="Disordered" evidence="1">
    <location>
        <begin position="1"/>
        <end position="30"/>
    </location>
</feature>
<feature type="compositionally biased region" description="Polar residues" evidence="1">
    <location>
        <begin position="21"/>
        <end position="30"/>
    </location>
</feature>
<evidence type="ECO:0000313" key="3">
    <source>
        <dbReference type="Proteomes" id="UP000241618"/>
    </source>
</evidence>
<protein>
    <submittedName>
        <fullName evidence="2">Phage recombination protein Bet</fullName>
    </submittedName>
</protein>
<organism evidence="2 3">
    <name type="scientific">Photobacterium phosphoreum</name>
    <dbReference type="NCBI Taxonomy" id="659"/>
    <lineage>
        <taxon>Bacteria</taxon>
        <taxon>Pseudomonadati</taxon>
        <taxon>Pseudomonadota</taxon>
        <taxon>Gammaproteobacteria</taxon>
        <taxon>Vibrionales</taxon>
        <taxon>Vibrionaceae</taxon>
        <taxon>Photobacterium</taxon>
    </lineage>
</organism>
<comment type="caution">
    <text evidence="2">The sequence shown here is derived from an EMBL/GenBank/DDBJ whole genome shotgun (WGS) entry which is preliminary data.</text>
</comment>
<accession>A0A2T3JBS1</accession>
<evidence type="ECO:0000256" key="1">
    <source>
        <dbReference type="SAM" id="MobiDB-lite"/>
    </source>
</evidence>
<proteinExistence type="predicted"/>
<dbReference type="Proteomes" id="UP000241618">
    <property type="component" value="Unassembled WGS sequence"/>
</dbReference>
<dbReference type="AlphaFoldDB" id="A0A2T3JBS1"/>
<dbReference type="EMBL" id="PYMP01000033">
    <property type="protein sequence ID" value="PSU46279.1"/>
    <property type="molecule type" value="Genomic_DNA"/>
</dbReference>
<reference evidence="2 3" key="1">
    <citation type="submission" date="2018-03" db="EMBL/GenBank/DDBJ databases">
        <title>Whole genome sequencing of Histamine producing bacteria.</title>
        <authorList>
            <person name="Butler K."/>
        </authorList>
    </citation>
    <scope>NUCLEOTIDE SEQUENCE [LARGE SCALE GENOMIC DNA]</scope>
    <source>
        <strain evidence="2 3">FS-6.1</strain>
    </source>
</reference>
<gene>
    <name evidence="2" type="ORF">C9J18_20650</name>
</gene>
<sequence length="30" mass="3366">MTTQPTVPFEQQYPSVAQRGIDQSTWGALQ</sequence>
<feature type="non-terminal residue" evidence="2">
    <location>
        <position position="30"/>
    </location>
</feature>